<name>A0A4P9UPR9_METBY</name>
<accession>A0A4P9UPR9</accession>
<sequence length="229" mass="25267">MKAEKAEVASSGVEKLIERLREEAINAGQAKAEDIVLNAQKRAAWIVEEAEQEAQLLLEKARAEAEALKSSGVDALRLAGRDALLKLRDTLLGSFSQEVMRVVGKQMAKSEFIEQLILALAGRVREKTGLDQNSKIIFQLPEDIVGVEDLRRNPEELKQGALSHLTAAIASDLLRDGVSFEVSDQIKSGIVIKLEENNMVIDFTDEAVATLFLEHLQPRFRALLQGIVK</sequence>
<dbReference type="STRING" id="675511.GCA_000341735_01050"/>
<keyword evidence="1" id="KW-0175">Coiled coil</keyword>
<keyword evidence="3" id="KW-1185">Reference proteome</keyword>
<dbReference type="AlphaFoldDB" id="A0A4P9UPR9"/>
<evidence type="ECO:0000313" key="2">
    <source>
        <dbReference type="EMBL" id="QCW82520.1"/>
    </source>
</evidence>
<reference evidence="3" key="1">
    <citation type="journal article" date="2019" name="J. Bacteriol.">
        <title>A Mutagenic Screen Identifies a TonB-Dependent Receptor Required for the Lanthanide Metal Switch in the Type I Methanotroph 'Methylotuvimicrobium buryatense' 5GB1C.</title>
        <authorList>
            <person name="Groom J.D."/>
            <person name="Ford S.M."/>
            <person name="Pesesky M.W."/>
            <person name="Lidstrom M.E."/>
        </authorList>
    </citation>
    <scope>NUCLEOTIDE SEQUENCE [LARGE SCALE GENOMIC DNA]</scope>
    <source>
        <strain evidence="3">5GB1C</strain>
    </source>
</reference>
<organism evidence="2 3">
    <name type="scientific">Methylotuvimicrobium buryatense</name>
    <name type="common">Methylomicrobium buryatense</name>
    <dbReference type="NCBI Taxonomy" id="95641"/>
    <lineage>
        <taxon>Bacteria</taxon>
        <taxon>Pseudomonadati</taxon>
        <taxon>Pseudomonadota</taxon>
        <taxon>Gammaproteobacteria</taxon>
        <taxon>Methylococcales</taxon>
        <taxon>Methylococcaceae</taxon>
        <taxon>Methylotuvimicrobium</taxon>
    </lineage>
</organism>
<gene>
    <name evidence="2" type="ORF">EQU24_09950</name>
</gene>
<dbReference type="KEGG" id="mbur:EQU24_09950"/>
<evidence type="ECO:0000313" key="3">
    <source>
        <dbReference type="Proteomes" id="UP000305881"/>
    </source>
</evidence>
<protein>
    <recommendedName>
        <fullName evidence="4">ATPase</fullName>
    </recommendedName>
</protein>
<proteinExistence type="predicted"/>
<dbReference type="Proteomes" id="UP000305881">
    <property type="component" value="Chromosome"/>
</dbReference>
<evidence type="ECO:0008006" key="4">
    <source>
        <dbReference type="Google" id="ProtNLM"/>
    </source>
</evidence>
<dbReference type="EMBL" id="CP035467">
    <property type="protein sequence ID" value="QCW82520.1"/>
    <property type="molecule type" value="Genomic_DNA"/>
</dbReference>
<dbReference type="RefSeq" id="WP_014148135.1">
    <property type="nucleotide sequence ID" value="NZ_CP035467.1"/>
</dbReference>
<feature type="coiled-coil region" evidence="1">
    <location>
        <begin position="3"/>
        <end position="71"/>
    </location>
</feature>
<dbReference type="OrthoDB" id="275663at2"/>
<evidence type="ECO:0000256" key="1">
    <source>
        <dbReference type="SAM" id="Coils"/>
    </source>
</evidence>